<dbReference type="STRING" id="1548547.BA177_01545"/>
<dbReference type="Gene3D" id="3.30.1490.20">
    <property type="entry name" value="ATP-grasp fold, A domain"/>
    <property type="match status" value="1"/>
</dbReference>
<dbReference type="GO" id="GO:0046872">
    <property type="term" value="F:metal ion binding"/>
    <property type="evidence" value="ECO:0007669"/>
    <property type="project" value="InterPro"/>
</dbReference>
<protein>
    <submittedName>
        <fullName evidence="5">D-alanine--D-alanine ligase</fullName>
    </submittedName>
</protein>
<dbReference type="RefSeq" id="WP_068612134.1">
    <property type="nucleotide sequence ID" value="NZ_CP016268.1"/>
</dbReference>
<proteinExistence type="inferred from homology"/>
<dbReference type="InterPro" id="IPR011761">
    <property type="entry name" value="ATP-grasp"/>
</dbReference>
<dbReference type="EMBL" id="CP016268">
    <property type="protein sequence ID" value="ANO50078.1"/>
    <property type="molecule type" value="Genomic_DNA"/>
</dbReference>
<dbReference type="OrthoDB" id="9800957at2"/>
<evidence type="ECO:0000259" key="4">
    <source>
        <dbReference type="PROSITE" id="PS50975"/>
    </source>
</evidence>
<evidence type="ECO:0000313" key="6">
    <source>
        <dbReference type="Proteomes" id="UP000092695"/>
    </source>
</evidence>
<dbReference type="InterPro" id="IPR011095">
    <property type="entry name" value="Dala_Dala_lig_C"/>
</dbReference>
<keyword evidence="3" id="KW-0547">Nucleotide-binding</keyword>
<name>A0A193LC83_9GAMM</name>
<dbReference type="KEGG" id="woc:BA177_01545"/>
<evidence type="ECO:0000256" key="1">
    <source>
        <dbReference type="ARBA" id="ARBA00010871"/>
    </source>
</evidence>
<keyword evidence="6" id="KW-1185">Reference proteome</keyword>
<dbReference type="Gene3D" id="3.30.470.20">
    <property type="entry name" value="ATP-grasp fold, B domain"/>
    <property type="match status" value="1"/>
</dbReference>
<evidence type="ECO:0000256" key="3">
    <source>
        <dbReference type="PROSITE-ProRule" id="PRU00409"/>
    </source>
</evidence>
<gene>
    <name evidence="5" type="ORF">BA177_01545</name>
</gene>
<reference evidence="5 6" key="1">
    <citation type="submission" date="2016-06" db="EMBL/GenBank/DDBJ databases">
        <title>Complete genome sequence of a deep-branching marine Gamma Proteobacterium Woeseia oceani type strain XK5.</title>
        <authorList>
            <person name="Mu D."/>
            <person name="Du Z."/>
        </authorList>
    </citation>
    <scope>NUCLEOTIDE SEQUENCE [LARGE SCALE GENOMIC DNA]</scope>
    <source>
        <strain evidence="5 6">XK5</strain>
    </source>
</reference>
<accession>A0A193LC83</accession>
<dbReference type="GO" id="GO:0008716">
    <property type="term" value="F:D-alanine-D-alanine ligase activity"/>
    <property type="evidence" value="ECO:0007669"/>
    <property type="project" value="InterPro"/>
</dbReference>
<dbReference type="AlphaFoldDB" id="A0A193LC83"/>
<feature type="domain" description="ATP-grasp" evidence="4">
    <location>
        <begin position="118"/>
        <end position="332"/>
    </location>
</feature>
<dbReference type="InterPro" id="IPR013815">
    <property type="entry name" value="ATP_grasp_subdomain_1"/>
</dbReference>
<keyword evidence="2 5" id="KW-0436">Ligase</keyword>
<dbReference type="Proteomes" id="UP000092695">
    <property type="component" value="Chromosome"/>
</dbReference>
<comment type="similarity">
    <text evidence="1">Belongs to the D-alanine--D-alanine ligase family.</text>
</comment>
<dbReference type="PANTHER" id="PTHR23132:SF26">
    <property type="entry name" value="BLR7451 PROTEIN"/>
    <property type="match status" value="1"/>
</dbReference>
<dbReference type="GO" id="GO:0005524">
    <property type="term" value="F:ATP binding"/>
    <property type="evidence" value="ECO:0007669"/>
    <property type="project" value="UniProtKB-UniRule"/>
</dbReference>
<dbReference type="PANTHER" id="PTHR23132">
    <property type="entry name" value="D-ALANINE--D-ALANINE LIGASE"/>
    <property type="match status" value="1"/>
</dbReference>
<dbReference type="SUPFAM" id="SSF56059">
    <property type="entry name" value="Glutathione synthetase ATP-binding domain-like"/>
    <property type="match status" value="1"/>
</dbReference>
<dbReference type="Pfam" id="PF07478">
    <property type="entry name" value="Dala_Dala_lig_C"/>
    <property type="match status" value="1"/>
</dbReference>
<keyword evidence="3" id="KW-0067">ATP-binding</keyword>
<dbReference type="PROSITE" id="PS50975">
    <property type="entry name" value="ATP_GRASP"/>
    <property type="match status" value="1"/>
</dbReference>
<evidence type="ECO:0000313" key="5">
    <source>
        <dbReference type="EMBL" id="ANO50078.1"/>
    </source>
</evidence>
<sequence>MKHYRILLLVHEDLIPPKDIDGLSELQIDVFRSEYNVYSTLYNLGHDVRIVGILDHLAELRNTVREWQPHVVFNMLDEFHGIPAYEQYVVAYLEMIRQRYTGCNPRGLLLSRDKVLTKQVLAAHRIATPAFHLFPYGARFRTPRKGKLKFPLFVKSATDDASLGISQASIVEDMNSLRERVAYIHEKVQSDALVEEYIEGRELYVGVLGNKRLTTLPVWEMDFGTLAGKRGGIATRRVKWDRKYQKKHGIQTGPAPGLSKADEDKLTRLAKRIYRALHMCGFARLDLRMREDGKVFLLEANANPDLTQGEDLAESAASIGINYDKLISRIVNLGLSYMPEWRLYE</sequence>
<evidence type="ECO:0000256" key="2">
    <source>
        <dbReference type="ARBA" id="ARBA00022598"/>
    </source>
</evidence>
<organism evidence="5 6">
    <name type="scientific">Woeseia oceani</name>
    <dbReference type="NCBI Taxonomy" id="1548547"/>
    <lineage>
        <taxon>Bacteria</taxon>
        <taxon>Pseudomonadati</taxon>
        <taxon>Pseudomonadota</taxon>
        <taxon>Gammaproteobacteria</taxon>
        <taxon>Woeseiales</taxon>
        <taxon>Woeseiaceae</taxon>
        <taxon>Woeseia</taxon>
    </lineage>
</organism>